<dbReference type="InterPro" id="IPR010982">
    <property type="entry name" value="Lambda_DNA-bd_dom_sf"/>
</dbReference>
<dbReference type="InterPro" id="IPR001387">
    <property type="entry name" value="Cro/C1-type_HTH"/>
</dbReference>
<keyword evidence="3" id="KW-1185">Reference proteome</keyword>
<dbReference type="CDD" id="cd00093">
    <property type="entry name" value="HTH_XRE"/>
    <property type="match status" value="1"/>
</dbReference>
<protein>
    <recommendedName>
        <fullName evidence="1">HTH cro/C1-type domain-containing protein</fullName>
    </recommendedName>
</protein>
<evidence type="ECO:0000313" key="3">
    <source>
        <dbReference type="Proteomes" id="UP000245890"/>
    </source>
</evidence>
<dbReference type="Gene3D" id="1.10.260.40">
    <property type="entry name" value="lambda repressor-like DNA-binding domains"/>
    <property type="match status" value="1"/>
</dbReference>
<sequence length="135" mass="14776">MFSAERFRSLLAERGISQSELARRVGISQTAVNKLATGGAYGTKHIHLIARALRTSPSFLLGETDDPSPDAPIIEPERPVQFVTMQVALPSEDALAAMFRAMLRILPENATEDERAQILARRLPAALSQLRDLAP</sequence>
<organism evidence="2 3">
    <name type="scientific">Sphingomonas pokkalii</name>
    <dbReference type="NCBI Taxonomy" id="2175090"/>
    <lineage>
        <taxon>Bacteria</taxon>
        <taxon>Pseudomonadati</taxon>
        <taxon>Pseudomonadota</taxon>
        <taxon>Alphaproteobacteria</taxon>
        <taxon>Sphingomonadales</taxon>
        <taxon>Sphingomonadaceae</taxon>
        <taxon>Sphingomonas</taxon>
    </lineage>
</organism>
<evidence type="ECO:0000259" key="1">
    <source>
        <dbReference type="PROSITE" id="PS50943"/>
    </source>
</evidence>
<accession>A0A2U0SHZ1</accession>
<dbReference type="OrthoDB" id="6867563at2"/>
<dbReference type="EMBL" id="QENQ01000001">
    <property type="protein sequence ID" value="PVX30949.1"/>
    <property type="molecule type" value="Genomic_DNA"/>
</dbReference>
<dbReference type="Pfam" id="PF13443">
    <property type="entry name" value="HTH_26"/>
    <property type="match status" value="1"/>
</dbReference>
<dbReference type="SMART" id="SM00530">
    <property type="entry name" value="HTH_XRE"/>
    <property type="match status" value="1"/>
</dbReference>
<evidence type="ECO:0000313" key="2">
    <source>
        <dbReference type="EMBL" id="PVX30949.1"/>
    </source>
</evidence>
<feature type="domain" description="HTH cro/C1-type" evidence="1">
    <location>
        <begin position="7"/>
        <end position="60"/>
    </location>
</feature>
<dbReference type="Proteomes" id="UP000245890">
    <property type="component" value="Unassembled WGS sequence"/>
</dbReference>
<name>A0A2U0SHZ1_9SPHN</name>
<proteinExistence type="predicted"/>
<dbReference type="PROSITE" id="PS50943">
    <property type="entry name" value="HTH_CROC1"/>
    <property type="match status" value="1"/>
</dbReference>
<gene>
    <name evidence="2" type="ORF">DD559_17770</name>
</gene>
<comment type="caution">
    <text evidence="2">The sequence shown here is derived from an EMBL/GenBank/DDBJ whole genome shotgun (WGS) entry which is preliminary data.</text>
</comment>
<dbReference type="SUPFAM" id="SSF47413">
    <property type="entry name" value="lambda repressor-like DNA-binding domains"/>
    <property type="match status" value="1"/>
</dbReference>
<reference evidence="2 3" key="1">
    <citation type="submission" date="2018-05" db="EMBL/GenBank/DDBJ databases">
        <title>Description of Sphingomonas pokkalii sp nov, isolated from the rhizosphere of saline tolerant pokkali rice and its draft genome analysis.</title>
        <authorList>
            <person name="Menon R."/>
            <person name="Kumari S."/>
            <person name="Rameshkumar N."/>
        </authorList>
    </citation>
    <scope>NUCLEOTIDE SEQUENCE [LARGE SCALE GENOMIC DNA]</scope>
    <source>
        <strain evidence="2 3">L3B27</strain>
    </source>
</reference>
<dbReference type="AlphaFoldDB" id="A0A2U0SHZ1"/>
<dbReference type="GO" id="GO:0003677">
    <property type="term" value="F:DNA binding"/>
    <property type="evidence" value="ECO:0007669"/>
    <property type="project" value="InterPro"/>
</dbReference>
<dbReference type="RefSeq" id="WP_116470343.1">
    <property type="nucleotide sequence ID" value="NZ_QENQ01000001.1"/>
</dbReference>